<gene>
    <name evidence="1" type="ORF">GA0061081_11161</name>
</gene>
<reference evidence="2" key="1">
    <citation type="submission" date="2016-08" db="EMBL/GenBank/DDBJ databases">
        <authorList>
            <person name="Varghese N."/>
            <person name="Submissions Spin"/>
        </authorList>
    </citation>
    <scope>NUCLEOTIDE SEQUENCE [LARGE SCALE GENOMIC DNA]</scope>
    <source>
        <strain evidence="2">R-53248</strain>
    </source>
</reference>
<protein>
    <submittedName>
        <fullName evidence="1">Uncharacterized protein</fullName>
    </submittedName>
</protein>
<dbReference type="EMBL" id="FMAQ01000011">
    <property type="protein sequence ID" value="SCC23702.1"/>
    <property type="molecule type" value="Genomic_DNA"/>
</dbReference>
<accession>A0A1C4CXB3</accession>
<keyword evidence="2" id="KW-1185">Reference proteome</keyword>
<dbReference type="AlphaFoldDB" id="A0A1C4CXB3"/>
<sequence length="465" mass="49980">MVFAPLLLLSYSQGSQALSAYTSKVIEGSAPYLTFDGGRTKLATTDMLLAIRLPDGRIITSSTNTSSVTNPIKLINGSRLSDIGMIIPPSVTSVSLDDLVHRYYFWDDDDGDGVGADGVTATGSLSVSFTDKNGNTVSRNDILDICRAPYKVKLSSTGGSLITQYGVPNSSNFGGNSVEYYINPNSTAAMICYARPNLAQNSGAPADIWNSDKGFLVQSTNPSSYGLNFPTTGSDGLYFDLDIGGVDGSQLRWSSVSRGGITATVNWTRPRSDTFTDPTGVNRPSDSWISDKSQYVTRVTLNGPRANDSQINSSSFSLSVPSLPQTFELEGRDSSGRVVVKYGFQLKQWFVNRRDKRDLPSNQSSWCSSSSGYRLAKLKDLTNAYCNGCPSATPSSPSNNYQRRIGAGFFAEWGAMYGYADAGFANYFYWTPDFAAAGRLFAANADTGTVLYATAGGLYAVCTTP</sequence>
<dbReference type="Proteomes" id="UP000199670">
    <property type="component" value="Unassembled WGS sequence"/>
</dbReference>
<evidence type="ECO:0000313" key="2">
    <source>
        <dbReference type="Proteomes" id="UP000199670"/>
    </source>
</evidence>
<name>A0A1C4CXB3_9GAMM</name>
<proteinExistence type="predicted"/>
<organism evidence="1 2">
    <name type="scientific">Gilliamella bombicola</name>
    <dbReference type="NCBI Taxonomy" id="1798182"/>
    <lineage>
        <taxon>Bacteria</taxon>
        <taxon>Pseudomonadati</taxon>
        <taxon>Pseudomonadota</taxon>
        <taxon>Gammaproteobacteria</taxon>
        <taxon>Orbales</taxon>
        <taxon>Orbaceae</taxon>
        <taxon>Gilliamella</taxon>
    </lineage>
</organism>
<evidence type="ECO:0000313" key="1">
    <source>
        <dbReference type="EMBL" id="SCC23702.1"/>
    </source>
</evidence>